<name>A0A9W4TAH6_9GLOM</name>
<dbReference type="Proteomes" id="UP001153678">
    <property type="component" value="Unassembled WGS sequence"/>
</dbReference>
<evidence type="ECO:0000313" key="2">
    <source>
        <dbReference type="Proteomes" id="UP001153678"/>
    </source>
</evidence>
<comment type="caution">
    <text evidence="1">The sequence shown here is derived from an EMBL/GenBank/DDBJ whole genome shotgun (WGS) entry which is preliminary data.</text>
</comment>
<evidence type="ECO:0000313" key="1">
    <source>
        <dbReference type="EMBL" id="CAI2198942.1"/>
    </source>
</evidence>
<feature type="non-terminal residue" evidence="1">
    <location>
        <position position="1"/>
    </location>
</feature>
<dbReference type="AlphaFoldDB" id="A0A9W4TAH6"/>
<keyword evidence="2" id="KW-1185">Reference proteome</keyword>
<sequence length="233" mass="27206">KKVRVATGEVELTKHDWAEIVKCHEFLDEINNAAYHPTQIKKGQIDYEIYNLTVNSDTINETTIKVEVLKVEKEELDKVKKFDIEDKFTARLDNLDYAKLPDGYKRENLEEFADDWLNRLLDNVFIDEFINQGEKTKQFAEELGNREAVLAYRKQKVVSGVEIEITGKQAGQISIYDDTGQIFVVHMGKEFNPLITSFDQAEKELWIEDFRRRSGMRSLVDEDEIWDYSKNGE</sequence>
<dbReference type="EMBL" id="CAMKVN010019901">
    <property type="protein sequence ID" value="CAI2198942.1"/>
    <property type="molecule type" value="Genomic_DNA"/>
</dbReference>
<protein>
    <submittedName>
        <fullName evidence="1">17247_t:CDS:1</fullName>
    </submittedName>
</protein>
<reference evidence="1" key="1">
    <citation type="submission" date="2022-08" db="EMBL/GenBank/DDBJ databases">
        <authorList>
            <person name="Kallberg Y."/>
            <person name="Tangrot J."/>
            <person name="Rosling A."/>
        </authorList>
    </citation>
    <scope>NUCLEOTIDE SEQUENCE</scope>
    <source>
        <strain evidence="1">Wild A</strain>
    </source>
</reference>
<organism evidence="1 2">
    <name type="scientific">Funneliformis geosporum</name>
    <dbReference type="NCBI Taxonomy" id="1117311"/>
    <lineage>
        <taxon>Eukaryota</taxon>
        <taxon>Fungi</taxon>
        <taxon>Fungi incertae sedis</taxon>
        <taxon>Mucoromycota</taxon>
        <taxon>Glomeromycotina</taxon>
        <taxon>Glomeromycetes</taxon>
        <taxon>Glomerales</taxon>
        <taxon>Glomeraceae</taxon>
        <taxon>Funneliformis</taxon>
    </lineage>
</organism>
<proteinExistence type="predicted"/>
<gene>
    <name evidence="1" type="ORF">FWILDA_LOCUS18825</name>
</gene>
<accession>A0A9W4TAH6</accession>
<feature type="non-terminal residue" evidence="1">
    <location>
        <position position="233"/>
    </location>
</feature>